<dbReference type="EMBL" id="JADKRP010000001">
    <property type="protein sequence ID" value="MBF4631597.1"/>
    <property type="molecule type" value="Genomic_DNA"/>
</dbReference>
<feature type="domain" description="Signal transduction histidine kinase subgroup 3 dimerisation and phosphoacceptor" evidence="12">
    <location>
        <begin position="182"/>
        <end position="247"/>
    </location>
</feature>
<evidence type="ECO:0000256" key="3">
    <source>
        <dbReference type="ARBA" id="ARBA00022553"/>
    </source>
</evidence>
<evidence type="ECO:0000256" key="7">
    <source>
        <dbReference type="ARBA" id="ARBA00022840"/>
    </source>
</evidence>
<sequence>MPDPAASPRPPAWVGDVVAGILVAVAAFARFPGGEYRTDSALTLALALAPVAVLPFRRRFPVPALAACLALFGGAAFAGLLAPGILLSVAVAMFGVANRRDRRRAGIAAAVSVVAVLGLSLLASVGSVFDPRIIQFAVITAFAAAAGDATRSRREFIAAMVDRAERAERSRESEARRRVTEERLRIARDLHDAVAHQIAVISLNAGVASSAVDTRPEKAKEALVTIRSASRAVLHEIGDLMEMLRHGEDAGEGAGSAAQPGLDRLDALVEQFQTAGLAVTVRVEGDRAALAGAADLVAYRVVQEALTNAHKHGSAGHAHVLVEVGDREARIVVTNPMPASDARGAATDTDAATRPDGHGLLGLRERVDAVRGRIEAGTAPGGWRLAARLPLTREETP</sequence>
<evidence type="ECO:0000256" key="10">
    <source>
        <dbReference type="SAM" id="Phobius"/>
    </source>
</evidence>
<evidence type="ECO:0000256" key="2">
    <source>
        <dbReference type="ARBA" id="ARBA00012438"/>
    </source>
</evidence>
<evidence type="ECO:0000259" key="11">
    <source>
        <dbReference type="Pfam" id="PF02518"/>
    </source>
</evidence>
<feature type="transmembrane region" description="Helical" evidence="10">
    <location>
        <begin position="41"/>
        <end position="58"/>
    </location>
</feature>
<evidence type="ECO:0000256" key="9">
    <source>
        <dbReference type="SAM" id="MobiDB-lite"/>
    </source>
</evidence>
<feature type="transmembrane region" description="Helical" evidence="10">
    <location>
        <begin position="106"/>
        <end position="127"/>
    </location>
</feature>
<dbReference type="EC" id="2.7.13.3" evidence="2"/>
<keyword evidence="4" id="KW-0808">Transferase</keyword>
<feature type="region of interest" description="Disordered" evidence="9">
    <location>
        <begin position="338"/>
        <end position="359"/>
    </location>
</feature>
<dbReference type="GO" id="GO:0000155">
    <property type="term" value="F:phosphorelay sensor kinase activity"/>
    <property type="evidence" value="ECO:0007669"/>
    <property type="project" value="InterPro"/>
</dbReference>
<dbReference type="InterPro" id="IPR050482">
    <property type="entry name" value="Sensor_HK_TwoCompSys"/>
</dbReference>
<keyword evidence="10" id="KW-1133">Transmembrane helix</keyword>
<evidence type="ECO:0000256" key="4">
    <source>
        <dbReference type="ARBA" id="ARBA00022679"/>
    </source>
</evidence>
<comment type="catalytic activity">
    <reaction evidence="1">
        <text>ATP + protein L-histidine = ADP + protein N-phospho-L-histidine.</text>
        <dbReference type="EC" id="2.7.13.3"/>
    </reaction>
</comment>
<dbReference type="Gene3D" id="3.30.565.10">
    <property type="entry name" value="Histidine kinase-like ATPase, C-terminal domain"/>
    <property type="match status" value="1"/>
</dbReference>
<feature type="compositionally biased region" description="Low complexity" evidence="9">
    <location>
        <begin position="339"/>
        <end position="350"/>
    </location>
</feature>
<evidence type="ECO:0000256" key="6">
    <source>
        <dbReference type="ARBA" id="ARBA00022777"/>
    </source>
</evidence>
<evidence type="ECO:0000313" key="14">
    <source>
        <dbReference type="Proteomes" id="UP000634579"/>
    </source>
</evidence>
<evidence type="ECO:0000256" key="5">
    <source>
        <dbReference type="ARBA" id="ARBA00022741"/>
    </source>
</evidence>
<protein>
    <recommendedName>
        <fullName evidence="2">histidine kinase</fullName>
        <ecNumber evidence="2">2.7.13.3</ecNumber>
    </recommendedName>
</protein>
<keyword evidence="5" id="KW-0547">Nucleotide-binding</keyword>
<keyword evidence="10" id="KW-0472">Membrane</keyword>
<keyword evidence="3" id="KW-0597">Phosphoprotein</keyword>
<dbReference type="Gene3D" id="1.20.5.1930">
    <property type="match status" value="1"/>
</dbReference>
<keyword evidence="8" id="KW-0902">Two-component regulatory system</keyword>
<gene>
    <name evidence="13" type="ORF">ITJ42_10265</name>
</gene>
<dbReference type="InterPro" id="IPR003594">
    <property type="entry name" value="HATPase_dom"/>
</dbReference>
<dbReference type="GO" id="GO:0005524">
    <property type="term" value="F:ATP binding"/>
    <property type="evidence" value="ECO:0007669"/>
    <property type="project" value="UniProtKB-KW"/>
</dbReference>
<evidence type="ECO:0000313" key="13">
    <source>
        <dbReference type="EMBL" id="MBF4631597.1"/>
    </source>
</evidence>
<dbReference type="SUPFAM" id="SSF55874">
    <property type="entry name" value="ATPase domain of HSP90 chaperone/DNA topoisomerase II/histidine kinase"/>
    <property type="match status" value="1"/>
</dbReference>
<comment type="caution">
    <text evidence="13">The sequence shown here is derived from an EMBL/GenBank/DDBJ whole genome shotgun (WGS) entry which is preliminary data.</text>
</comment>
<reference evidence="13 14" key="1">
    <citation type="submission" date="2020-10" db="EMBL/GenBank/DDBJ databases">
        <title>Draft genome sequences of plant-associated actinobacteria.</title>
        <authorList>
            <person name="Tarlachkov S.V."/>
            <person name="Starodumova I.P."/>
            <person name="Dorofeeva L.V."/>
            <person name="Prisyazhnaya N.V."/>
            <person name="Roubtsova T.V."/>
            <person name="Chizhov V.N."/>
            <person name="Nadler S.A."/>
            <person name="Subbotin S.A."/>
            <person name="Evtushenko L.I."/>
        </authorList>
    </citation>
    <scope>NUCLEOTIDE SEQUENCE [LARGE SCALE GENOMIC DNA]</scope>
    <source>
        <strain evidence="13 14">VKM Ac-2886</strain>
    </source>
</reference>
<feature type="transmembrane region" description="Helical" evidence="10">
    <location>
        <begin position="64"/>
        <end position="94"/>
    </location>
</feature>
<keyword evidence="7" id="KW-0067">ATP-binding</keyword>
<proteinExistence type="predicted"/>
<dbReference type="CDD" id="cd16917">
    <property type="entry name" value="HATPase_UhpB-NarQ-NarX-like"/>
    <property type="match status" value="1"/>
</dbReference>
<evidence type="ECO:0000256" key="1">
    <source>
        <dbReference type="ARBA" id="ARBA00000085"/>
    </source>
</evidence>
<name>A0A8I0S8Q3_9MICO</name>
<keyword evidence="10" id="KW-0812">Transmembrane</keyword>
<dbReference type="RefSeq" id="WP_194675335.1">
    <property type="nucleotide sequence ID" value="NZ_JADKRP010000001.1"/>
</dbReference>
<feature type="transmembrane region" description="Helical" evidence="10">
    <location>
        <begin position="12"/>
        <end position="29"/>
    </location>
</feature>
<dbReference type="Pfam" id="PF02518">
    <property type="entry name" value="HATPase_c"/>
    <property type="match status" value="1"/>
</dbReference>
<keyword evidence="6 13" id="KW-0418">Kinase</keyword>
<organism evidence="13 14">
    <name type="scientific">Clavibacter phaseoli</name>
    <dbReference type="NCBI Taxonomy" id="1734031"/>
    <lineage>
        <taxon>Bacteria</taxon>
        <taxon>Bacillati</taxon>
        <taxon>Actinomycetota</taxon>
        <taxon>Actinomycetes</taxon>
        <taxon>Micrococcales</taxon>
        <taxon>Microbacteriaceae</taxon>
        <taxon>Clavibacter</taxon>
    </lineage>
</organism>
<dbReference type="PANTHER" id="PTHR24421:SF10">
    <property type="entry name" value="NITRATE_NITRITE SENSOR PROTEIN NARQ"/>
    <property type="match status" value="1"/>
</dbReference>
<dbReference type="Pfam" id="PF07730">
    <property type="entry name" value="HisKA_3"/>
    <property type="match status" value="1"/>
</dbReference>
<dbReference type="PANTHER" id="PTHR24421">
    <property type="entry name" value="NITRATE/NITRITE SENSOR PROTEIN NARX-RELATED"/>
    <property type="match status" value="1"/>
</dbReference>
<evidence type="ECO:0000256" key="8">
    <source>
        <dbReference type="ARBA" id="ARBA00023012"/>
    </source>
</evidence>
<dbReference type="AlphaFoldDB" id="A0A8I0S8Q3"/>
<dbReference type="InterPro" id="IPR011712">
    <property type="entry name" value="Sig_transdc_His_kin_sub3_dim/P"/>
</dbReference>
<dbReference type="GO" id="GO:0046983">
    <property type="term" value="F:protein dimerization activity"/>
    <property type="evidence" value="ECO:0007669"/>
    <property type="project" value="InterPro"/>
</dbReference>
<feature type="domain" description="Histidine kinase/HSP90-like ATPase" evidence="11">
    <location>
        <begin position="299"/>
        <end position="392"/>
    </location>
</feature>
<accession>A0A8I0S8Q3</accession>
<evidence type="ECO:0000259" key="12">
    <source>
        <dbReference type="Pfam" id="PF07730"/>
    </source>
</evidence>
<dbReference type="InterPro" id="IPR036890">
    <property type="entry name" value="HATPase_C_sf"/>
</dbReference>
<dbReference type="Proteomes" id="UP000634579">
    <property type="component" value="Unassembled WGS sequence"/>
</dbReference>
<keyword evidence="14" id="KW-1185">Reference proteome</keyword>
<dbReference type="GO" id="GO:0016020">
    <property type="term" value="C:membrane"/>
    <property type="evidence" value="ECO:0007669"/>
    <property type="project" value="InterPro"/>
</dbReference>